<dbReference type="Gene3D" id="3.40.50.720">
    <property type="entry name" value="NAD(P)-binding Rossmann-like Domain"/>
    <property type="match status" value="1"/>
</dbReference>
<keyword evidence="3" id="KW-1185">Reference proteome</keyword>
<dbReference type="AlphaFoldDB" id="A0A559JFI6"/>
<dbReference type="EMBL" id="VNJJ01000008">
    <property type="protein sequence ID" value="TVX98639.1"/>
    <property type="molecule type" value="Genomic_DNA"/>
</dbReference>
<dbReference type="Proteomes" id="UP000316330">
    <property type="component" value="Unassembled WGS sequence"/>
</dbReference>
<dbReference type="InterPro" id="IPR036291">
    <property type="entry name" value="NAD(P)-bd_dom_sf"/>
</dbReference>
<dbReference type="RefSeq" id="WP_144703371.1">
    <property type="nucleotide sequence ID" value="NZ_VNJJ01000008.1"/>
</dbReference>
<evidence type="ECO:0000313" key="3">
    <source>
        <dbReference type="Proteomes" id="UP000316330"/>
    </source>
</evidence>
<evidence type="ECO:0000313" key="2">
    <source>
        <dbReference type="EMBL" id="TVX98639.1"/>
    </source>
</evidence>
<gene>
    <name evidence="2" type="ORF">FPZ45_15135</name>
</gene>
<evidence type="ECO:0000259" key="1">
    <source>
        <dbReference type="Pfam" id="PF02558"/>
    </source>
</evidence>
<feature type="domain" description="Ketopantoate reductase N-terminal" evidence="1">
    <location>
        <begin position="4"/>
        <end position="34"/>
    </location>
</feature>
<protein>
    <recommendedName>
        <fullName evidence="1">Ketopantoate reductase N-terminal domain-containing protein</fullName>
    </recommendedName>
</protein>
<accession>A0A559JFI6</accession>
<organism evidence="2 3">
    <name type="scientific">Cohnella terricola</name>
    <dbReference type="NCBI Taxonomy" id="1289167"/>
    <lineage>
        <taxon>Bacteria</taxon>
        <taxon>Bacillati</taxon>
        <taxon>Bacillota</taxon>
        <taxon>Bacilli</taxon>
        <taxon>Bacillales</taxon>
        <taxon>Paenibacillaceae</taxon>
        <taxon>Cohnella</taxon>
    </lineage>
</organism>
<dbReference type="Pfam" id="PF02558">
    <property type="entry name" value="ApbA"/>
    <property type="match status" value="1"/>
</dbReference>
<reference evidence="2 3" key="1">
    <citation type="submission" date="2019-07" db="EMBL/GenBank/DDBJ databases">
        <authorList>
            <person name="Kim J."/>
        </authorList>
    </citation>
    <scope>NUCLEOTIDE SEQUENCE [LARGE SCALE GENOMIC DNA]</scope>
    <source>
        <strain evidence="2 3">G13</strain>
    </source>
</reference>
<sequence>MRALVYGAGVIGSYLTHILKQGGNDVSLLARGPHPYS</sequence>
<dbReference type="SUPFAM" id="SSF51735">
    <property type="entry name" value="NAD(P)-binding Rossmann-fold domains"/>
    <property type="match status" value="1"/>
</dbReference>
<comment type="caution">
    <text evidence="2">The sequence shown here is derived from an EMBL/GenBank/DDBJ whole genome shotgun (WGS) entry which is preliminary data.</text>
</comment>
<dbReference type="InterPro" id="IPR013332">
    <property type="entry name" value="KPR_N"/>
</dbReference>
<proteinExistence type="predicted"/>
<name>A0A559JFI6_9BACL</name>
<dbReference type="OrthoDB" id="9793586at2"/>